<comment type="cofactor">
    <cofactor evidence="1">
        <name>Mn(2+)</name>
        <dbReference type="ChEBI" id="CHEBI:29035"/>
    </cofactor>
</comment>
<evidence type="ECO:0000256" key="1">
    <source>
        <dbReference type="ARBA" id="ARBA00001936"/>
    </source>
</evidence>
<dbReference type="Proteomes" id="UP000253941">
    <property type="component" value="Unassembled WGS sequence"/>
</dbReference>
<protein>
    <recommendedName>
        <fullName evidence="4">RNA pyrophosphohydrolase</fullName>
        <ecNumber evidence="4">3.6.1.-</ecNumber>
    </recommendedName>
    <alternativeName>
        <fullName evidence="4">(Di)nucleoside polyphosphate hydrolase</fullName>
    </alternativeName>
</protein>
<keyword evidence="3 4" id="KW-0378">Hydrolase</keyword>
<dbReference type="AlphaFoldDB" id="A0A369TAA6"/>
<feature type="short sequence motif" description="Nudix box" evidence="4">
    <location>
        <begin position="53"/>
        <end position="74"/>
    </location>
</feature>
<dbReference type="SUPFAM" id="SSF55811">
    <property type="entry name" value="Nudix"/>
    <property type="match status" value="1"/>
</dbReference>
<dbReference type="HAMAP" id="MF_00298">
    <property type="entry name" value="Nudix_RppH"/>
    <property type="match status" value="1"/>
</dbReference>
<evidence type="ECO:0000256" key="4">
    <source>
        <dbReference type="HAMAP-Rule" id="MF_00298"/>
    </source>
</evidence>
<organism evidence="6 7">
    <name type="scientific">Ferruginivarius sediminum</name>
    <dbReference type="NCBI Taxonomy" id="2661937"/>
    <lineage>
        <taxon>Bacteria</taxon>
        <taxon>Pseudomonadati</taxon>
        <taxon>Pseudomonadota</taxon>
        <taxon>Alphaproteobacteria</taxon>
        <taxon>Rhodospirillales</taxon>
        <taxon>Rhodospirillaceae</taxon>
        <taxon>Ferruginivarius</taxon>
    </lineage>
</organism>
<evidence type="ECO:0000313" key="7">
    <source>
        <dbReference type="Proteomes" id="UP000253941"/>
    </source>
</evidence>
<evidence type="ECO:0000256" key="2">
    <source>
        <dbReference type="ARBA" id="ARBA00001946"/>
    </source>
</evidence>
<evidence type="ECO:0000256" key="3">
    <source>
        <dbReference type="ARBA" id="ARBA00022801"/>
    </source>
</evidence>
<dbReference type="PROSITE" id="PS51462">
    <property type="entry name" value="NUDIX"/>
    <property type="match status" value="1"/>
</dbReference>
<dbReference type="PANTHER" id="PTHR11839">
    <property type="entry name" value="UDP/ADP-SUGAR PYROPHOSPHATASE"/>
    <property type="match status" value="1"/>
</dbReference>
<dbReference type="PROSITE" id="PS00893">
    <property type="entry name" value="NUDIX_BOX"/>
    <property type="match status" value="1"/>
</dbReference>
<comment type="similarity">
    <text evidence="4">Belongs to the Nudix hydrolase family. RppH subfamily.</text>
</comment>
<dbReference type="GO" id="GO:0034432">
    <property type="term" value="F:bis(5'-adenosyl)-pentaphosphatase activity"/>
    <property type="evidence" value="ECO:0007669"/>
    <property type="project" value="TreeGrafter"/>
</dbReference>
<evidence type="ECO:0000313" key="6">
    <source>
        <dbReference type="EMBL" id="RDD61107.1"/>
    </source>
</evidence>
<dbReference type="Gene3D" id="3.90.79.10">
    <property type="entry name" value="Nucleoside Triphosphate Pyrophosphohydrolase"/>
    <property type="match status" value="1"/>
</dbReference>
<dbReference type="CDD" id="cd03671">
    <property type="entry name" value="NUDIX_Ap4A_hydrolase_plant_like"/>
    <property type="match status" value="1"/>
</dbReference>
<dbReference type="Pfam" id="PF00293">
    <property type="entry name" value="NUDIX"/>
    <property type="match status" value="1"/>
</dbReference>
<dbReference type="GO" id="GO:0008893">
    <property type="term" value="F:guanosine-3',5'-bis(diphosphate) 3'-diphosphatase activity"/>
    <property type="evidence" value="ECO:0007669"/>
    <property type="project" value="TreeGrafter"/>
</dbReference>
<dbReference type="PANTHER" id="PTHR11839:SF22">
    <property type="entry name" value="NUDIX HYDROLASE 26, CHLOROPLASTIC"/>
    <property type="match status" value="1"/>
</dbReference>
<dbReference type="GO" id="GO:0019693">
    <property type="term" value="P:ribose phosphate metabolic process"/>
    <property type="evidence" value="ECO:0007669"/>
    <property type="project" value="TreeGrafter"/>
</dbReference>
<reference evidence="6 7" key="1">
    <citation type="submission" date="2018-07" db="EMBL/GenBank/DDBJ databases">
        <title>Venubactetium sediminum gen. nov., sp. nov., isolated from a marine solar saltern.</title>
        <authorList>
            <person name="Wang S."/>
        </authorList>
    </citation>
    <scope>NUCLEOTIDE SEQUENCE [LARGE SCALE GENOMIC DNA]</scope>
    <source>
        <strain evidence="6 7">WD2A32</strain>
    </source>
</reference>
<dbReference type="RefSeq" id="WP_114582935.1">
    <property type="nucleotide sequence ID" value="NZ_QPMH01000015.1"/>
</dbReference>
<gene>
    <name evidence="4" type="primary">rppH</name>
    <name evidence="4" type="synonym">nudH</name>
    <name evidence="6" type="ORF">DRB17_14505</name>
</gene>
<accession>A0A369TAA6</accession>
<comment type="caution">
    <text evidence="6">The sequence shown here is derived from an EMBL/GenBank/DDBJ whole genome shotgun (WGS) entry which is preliminary data.</text>
</comment>
<dbReference type="InterPro" id="IPR000086">
    <property type="entry name" value="NUDIX_hydrolase_dom"/>
</dbReference>
<dbReference type="InterPro" id="IPR022927">
    <property type="entry name" value="RppH"/>
</dbReference>
<evidence type="ECO:0000259" key="5">
    <source>
        <dbReference type="PROSITE" id="PS51462"/>
    </source>
</evidence>
<dbReference type="NCBIfam" id="NF001938">
    <property type="entry name" value="PRK00714.1-5"/>
    <property type="match status" value="1"/>
</dbReference>
<feature type="domain" description="Nudix hydrolase" evidence="5">
    <location>
        <begin position="19"/>
        <end position="161"/>
    </location>
</feature>
<dbReference type="InterPro" id="IPR020084">
    <property type="entry name" value="NUDIX_hydrolase_CS"/>
</dbReference>
<dbReference type="NCBIfam" id="NF001936">
    <property type="entry name" value="PRK00714.1-3"/>
    <property type="match status" value="1"/>
</dbReference>
<keyword evidence="7" id="KW-1185">Reference proteome</keyword>
<comment type="cofactor">
    <cofactor evidence="2">
        <name>Mg(2+)</name>
        <dbReference type="ChEBI" id="CHEBI:18420"/>
    </cofactor>
</comment>
<name>A0A369TAA6_9PROT</name>
<dbReference type="EC" id="3.6.1.-" evidence="4"/>
<dbReference type="InterPro" id="IPR020476">
    <property type="entry name" value="Nudix_hydrolase"/>
</dbReference>
<comment type="function">
    <text evidence="4">Accelerates the degradation of transcripts by removing pyrophosphate from the 5'-end of triphosphorylated RNA, leading to a more labile monophosphorylated state that can stimulate subsequent ribonuclease cleavage.</text>
</comment>
<comment type="cofactor">
    <cofactor evidence="4">
        <name>a divalent metal cation</name>
        <dbReference type="ChEBI" id="CHEBI:60240"/>
    </cofactor>
</comment>
<dbReference type="EMBL" id="QPMH01000015">
    <property type="protein sequence ID" value="RDD61107.1"/>
    <property type="molecule type" value="Genomic_DNA"/>
</dbReference>
<dbReference type="InterPro" id="IPR015797">
    <property type="entry name" value="NUDIX_hydrolase-like_dom_sf"/>
</dbReference>
<proteinExistence type="inferred from homology"/>
<dbReference type="GO" id="GO:0006753">
    <property type="term" value="P:nucleoside phosphate metabolic process"/>
    <property type="evidence" value="ECO:0007669"/>
    <property type="project" value="TreeGrafter"/>
</dbReference>
<dbReference type="PRINTS" id="PR00502">
    <property type="entry name" value="NUDIXFAMILY"/>
</dbReference>
<sequence length="176" mass="20582">MSEQQQPRQPTAEEIEALPYRPCVGLMLLNDAGQVFVAQRVDVRGDNWQMPQGGIDPGETPRKAALRELKEEIGTDAAEILAESRHWHYYDLPPYLVPRVWGGKYRGQTQRWFALHFLGDDEDIDLEAHHPEFKAWCWADLERLPQMIVPFKRDVYDKVIAEFHPVVERLRRGHRE</sequence>